<dbReference type="InterPro" id="IPR006311">
    <property type="entry name" value="TAT_signal"/>
</dbReference>
<reference evidence="2 3" key="1">
    <citation type="submission" date="2020-04" db="EMBL/GenBank/DDBJ databases">
        <title>Ferrimonas sp. S7 isolated from sea water.</title>
        <authorList>
            <person name="Bae S.S."/>
            <person name="Baek K."/>
        </authorList>
    </citation>
    <scope>NUCLEOTIDE SEQUENCE [LARGE SCALE GENOMIC DNA]</scope>
    <source>
        <strain evidence="2 3">S7</strain>
    </source>
</reference>
<protein>
    <submittedName>
        <fullName evidence="2">Cytochrome C</fullName>
    </submittedName>
</protein>
<dbReference type="KEGG" id="fes:HER31_17835"/>
<proteinExistence type="predicted"/>
<dbReference type="PROSITE" id="PS51318">
    <property type="entry name" value="TAT"/>
    <property type="match status" value="1"/>
</dbReference>
<dbReference type="RefSeq" id="WP_168662716.1">
    <property type="nucleotide sequence ID" value="NZ_CP051180.1"/>
</dbReference>
<dbReference type="AlphaFoldDB" id="A0A6H1UIZ4"/>
<evidence type="ECO:0000313" key="3">
    <source>
        <dbReference type="Proteomes" id="UP000501602"/>
    </source>
</evidence>
<gene>
    <name evidence="2" type="ORF">HER31_17835</name>
</gene>
<feature type="signal peptide" evidence="1">
    <location>
        <begin position="1"/>
        <end position="31"/>
    </location>
</feature>
<keyword evidence="1" id="KW-0732">Signal</keyword>
<dbReference type="InterPro" id="IPR036280">
    <property type="entry name" value="Multihaem_cyt_sf"/>
</dbReference>
<feature type="chain" id="PRO_5026221114" evidence="1">
    <location>
        <begin position="32"/>
        <end position="272"/>
    </location>
</feature>
<sequence length="272" mass="29242">MSMNRRQALGQIIKLTGAAAGGMAVSSNVFAEETTMTPWDGTPLEYVKLDPASVANKAFNAGKGCMNEVFTSIVESLAETAGTDQEKWANIPTAMARYGWAGILGEGSTCGNINATGMLFNMVKVPGFNEDKAVTGLMTYVCRFYEQTSLPSNDETFLKAALGDEYTETWFAENVVESTTAESLMCHASITTWAKHNGKVMSEKGPRCTLLSANMAYYITTLLNQALAGELDTAELTQPTAETTACKSCHSTSFRPAMVKTNQACETCHGSH</sequence>
<dbReference type="SUPFAM" id="SSF48695">
    <property type="entry name" value="Multiheme cytochromes"/>
    <property type="match status" value="1"/>
</dbReference>
<accession>A0A6H1UIZ4</accession>
<organism evidence="2 3">
    <name type="scientific">Ferrimonas lipolytica</name>
    <dbReference type="NCBI Taxonomy" id="2724191"/>
    <lineage>
        <taxon>Bacteria</taxon>
        <taxon>Pseudomonadati</taxon>
        <taxon>Pseudomonadota</taxon>
        <taxon>Gammaproteobacteria</taxon>
        <taxon>Alteromonadales</taxon>
        <taxon>Ferrimonadaceae</taxon>
        <taxon>Ferrimonas</taxon>
    </lineage>
</organism>
<dbReference type="EMBL" id="CP051180">
    <property type="protein sequence ID" value="QIZ78599.1"/>
    <property type="molecule type" value="Genomic_DNA"/>
</dbReference>
<keyword evidence="3" id="KW-1185">Reference proteome</keyword>
<evidence type="ECO:0000256" key="1">
    <source>
        <dbReference type="SAM" id="SignalP"/>
    </source>
</evidence>
<name>A0A6H1UIZ4_9GAMM</name>
<evidence type="ECO:0000313" key="2">
    <source>
        <dbReference type="EMBL" id="QIZ78599.1"/>
    </source>
</evidence>
<dbReference type="Proteomes" id="UP000501602">
    <property type="component" value="Chromosome"/>
</dbReference>